<sequence length="65" mass="6684">MRPRCALFQTWPISVHAAVLLGTVGIHPALAQAASAPAQDTAPTARQTIVAVEKNNTPKPAKAAG</sequence>
<dbReference type="PATRIC" id="fig|178900.5.peg.254"/>
<dbReference type="AlphaFoldDB" id="A0A149QZK2"/>
<dbReference type="Proteomes" id="UP000075473">
    <property type="component" value="Unassembled WGS sequence"/>
</dbReference>
<feature type="chain" id="PRO_5007553090" description="TonB-dependent receptor" evidence="1">
    <location>
        <begin position="18"/>
        <end position="65"/>
    </location>
</feature>
<evidence type="ECO:0000313" key="2">
    <source>
        <dbReference type="EMBL" id="KXV02732.1"/>
    </source>
</evidence>
<comment type="caution">
    <text evidence="2">The sequence shown here is derived from an EMBL/GenBank/DDBJ whole genome shotgun (WGS) entry which is preliminary data.</text>
</comment>
<gene>
    <name evidence="2" type="ORF">AD928_00630</name>
</gene>
<organism evidence="2 3">
    <name type="scientific">Acetobacter cerevisiae</name>
    <dbReference type="NCBI Taxonomy" id="178900"/>
    <lineage>
        <taxon>Bacteria</taxon>
        <taxon>Pseudomonadati</taxon>
        <taxon>Pseudomonadota</taxon>
        <taxon>Alphaproteobacteria</taxon>
        <taxon>Acetobacterales</taxon>
        <taxon>Acetobacteraceae</taxon>
        <taxon>Acetobacter</taxon>
    </lineage>
</organism>
<proteinExistence type="predicted"/>
<reference evidence="2 3" key="1">
    <citation type="submission" date="2015-06" db="EMBL/GenBank/DDBJ databases">
        <title>Improved classification and identification of acetic acid bacteria using matrix-assisted laser desorption/ionization time-of-flight mass spectrometry; Gluconobacter nephelii and Gluconobacter uchimurae are later heterotypic synonyms of Gluconobacter japonicus and Gluconobacter oxydans, respectively.</title>
        <authorList>
            <person name="Li L."/>
            <person name="Cleenwerck I."/>
            <person name="De Vuyst L."/>
            <person name="Vandamme P."/>
        </authorList>
    </citation>
    <scope>NUCLEOTIDE SEQUENCE [LARGE SCALE GENOMIC DNA]</scope>
    <source>
        <strain evidence="2 3">LMG 1625</strain>
    </source>
</reference>
<dbReference type="EMBL" id="LHZA01000065">
    <property type="protein sequence ID" value="KXV02732.1"/>
    <property type="molecule type" value="Genomic_DNA"/>
</dbReference>
<name>A0A149QZK2_9PROT</name>
<accession>A0A149QZK2</accession>
<evidence type="ECO:0000313" key="3">
    <source>
        <dbReference type="Proteomes" id="UP000075473"/>
    </source>
</evidence>
<evidence type="ECO:0000256" key="1">
    <source>
        <dbReference type="SAM" id="SignalP"/>
    </source>
</evidence>
<keyword evidence="1" id="KW-0732">Signal</keyword>
<evidence type="ECO:0008006" key="4">
    <source>
        <dbReference type="Google" id="ProtNLM"/>
    </source>
</evidence>
<protein>
    <recommendedName>
        <fullName evidence="4">TonB-dependent receptor</fullName>
    </recommendedName>
</protein>
<feature type="signal peptide" evidence="1">
    <location>
        <begin position="1"/>
        <end position="17"/>
    </location>
</feature>